<sequence>ALTILPNLHHVLRLYLIAEQLDTGTLVEVSIPLPAFKRALYRIHYRLSLIIHCRS</sequence>
<proteinExistence type="predicted"/>
<dbReference type="EMBL" id="LJAM02000389">
    <property type="protein sequence ID" value="RAP70298.1"/>
    <property type="molecule type" value="Genomic_DNA"/>
</dbReference>
<accession>A0A328TIK7</accession>
<evidence type="ECO:0000313" key="1">
    <source>
        <dbReference type="EMBL" id="RAP70298.1"/>
    </source>
</evidence>
<evidence type="ECO:0000313" key="2">
    <source>
        <dbReference type="Proteomes" id="UP000244334"/>
    </source>
</evidence>
<name>A0A328TIK7_9GAMM</name>
<reference evidence="1" key="1">
    <citation type="submission" date="2018-04" db="EMBL/GenBank/DDBJ databases">
        <title>Genomes of the Obligate Erwinia dacicola and Facultative Enterobacter sp. OLF Endosymbionts of the Olive Fruit fly, Bactrocera oleae.</title>
        <authorList>
            <person name="Estes A.M."/>
            <person name="Hearn D.J."/>
            <person name="Agarwal S."/>
            <person name="Pierson E.A."/>
            <person name="Dunning-Hotopp J.C."/>
        </authorList>
    </citation>
    <scope>NUCLEOTIDE SEQUENCE [LARGE SCALE GENOMIC DNA]</scope>
    <source>
        <strain evidence="1">Oroville</strain>
    </source>
</reference>
<feature type="non-terminal residue" evidence="1">
    <location>
        <position position="1"/>
    </location>
</feature>
<organism evidence="1 2">
    <name type="scientific">Candidatus Erwinia dacicola</name>
    <dbReference type="NCBI Taxonomy" id="252393"/>
    <lineage>
        <taxon>Bacteria</taxon>
        <taxon>Pseudomonadati</taxon>
        <taxon>Pseudomonadota</taxon>
        <taxon>Gammaproteobacteria</taxon>
        <taxon>Enterobacterales</taxon>
        <taxon>Erwiniaceae</taxon>
        <taxon>Erwinia</taxon>
    </lineage>
</organism>
<dbReference type="Proteomes" id="UP000244334">
    <property type="component" value="Unassembled WGS sequence"/>
</dbReference>
<protein>
    <submittedName>
        <fullName evidence="1">Uncharacterized protein</fullName>
    </submittedName>
</protein>
<dbReference type="AlphaFoldDB" id="A0A328TIK7"/>
<comment type="caution">
    <text evidence="1">The sequence shown here is derived from an EMBL/GenBank/DDBJ whole genome shotgun (WGS) entry which is preliminary data.</text>
</comment>
<keyword evidence="2" id="KW-1185">Reference proteome</keyword>
<gene>
    <name evidence="1" type="ORF">ACZ87_02898</name>
</gene>